<evidence type="ECO:0000313" key="3">
    <source>
        <dbReference type="EMBL" id="QAT87078.1"/>
    </source>
</evidence>
<dbReference type="AlphaFoldDB" id="A0A410RZ14"/>
<dbReference type="InterPro" id="IPR036844">
    <property type="entry name" value="Hint_dom_sf"/>
</dbReference>
<feature type="chain" id="PRO_5019280933" description="Hint domain-containing protein" evidence="1">
    <location>
        <begin position="25"/>
        <end position="630"/>
    </location>
</feature>
<sequence>MLHVPPSWKRLALSAMVFSTPLMAGCTAEPAREAPTAAVRQDRAHDSLKMSKLYAQWKQQHAEGTQMPLDLGDADQYAFLMKRLEAAGNTPANSPRLFSSLSRQRERVLAEKASGQVKAQTTTAEWCGHLLPLEELAHGSGETTFQGSGYLTCAGGADYSYVDFNAYSTTPDRQEFQLLATTATEDYLAKTLETDPLNVVLDAGPDRVLYYDSVGMAYDEASGRMETFYSTADTTVLLLPPGLNFDHPRELIGTGLPGNAIRTCLERGSATGALDCDYALAKKDAAGNITAFAGGYTGVAAVNAQQSVAASRWKPDTAAYWPTPGAFSSARLYLPAQGTYVTGLPANCTVTTVKSEVNIVLLSAGGRCKVNNVATTTPGSVVLTGSLPLGTGADASSIPFNGLMDLGTDCLAHEQDVAMQAFTTVNATCPRSGGGFSPVTRVGFRRLAVLDFKNSCLAAGTRVLRADGRSVPVESVKVGDRVLSNTSGRALTVTTVTKGTESQPMVRLKAGKGQDVLVTNTHPMVSRTRGVVTAGELAVGDVLLTKDGEATLASVERVPFKGQVYNLTLGTDTELLDVGAKEHTLIANGFLVGDARMQTDLARQKHTPVASDVLAVLPAAWHADYLNSRR</sequence>
<accession>A0A410RZ14</accession>
<dbReference type="Gene3D" id="2.170.16.10">
    <property type="entry name" value="Hedgehog/Intein (Hint) domain"/>
    <property type="match status" value="1"/>
</dbReference>
<protein>
    <recommendedName>
        <fullName evidence="2">Hint domain-containing protein</fullName>
    </recommendedName>
</protein>
<gene>
    <name evidence="3" type="ORF">EJ065_5545</name>
</gene>
<name>A0A410RZ14_CORCK</name>
<dbReference type="EMBL" id="CP034669">
    <property type="protein sequence ID" value="QAT87078.1"/>
    <property type="molecule type" value="Genomic_DNA"/>
</dbReference>
<dbReference type="CDD" id="cd00081">
    <property type="entry name" value="Hint"/>
    <property type="match status" value="1"/>
</dbReference>
<keyword evidence="1" id="KW-0732">Signal</keyword>
<dbReference type="SUPFAM" id="SSF51294">
    <property type="entry name" value="Hedgehog/intein (Hint) domain"/>
    <property type="match status" value="1"/>
</dbReference>
<evidence type="ECO:0000313" key="4">
    <source>
        <dbReference type="Proteomes" id="UP000288758"/>
    </source>
</evidence>
<dbReference type="RefSeq" id="WP_128798514.1">
    <property type="nucleotide sequence ID" value="NZ_CP034669.1"/>
</dbReference>
<organism evidence="3 4">
    <name type="scientific">Corallococcus coralloides</name>
    <name type="common">Myxococcus coralloides</name>
    <dbReference type="NCBI Taxonomy" id="184914"/>
    <lineage>
        <taxon>Bacteria</taxon>
        <taxon>Pseudomonadati</taxon>
        <taxon>Myxococcota</taxon>
        <taxon>Myxococcia</taxon>
        <taxon>Myxococcales</taxon>
        <taxon>Cystobacterineae</taxon>
        <taxon>Myxococcaceae</taxon>
        <taxon>Corallococcus</taxon>
    </lineage>
</organism>
<dbReference type="PROSITE" id="PS50817">
    <property type="entry name" value="INTEIN_N_TER"/>
    <property type="match status" value="1"/>
</dbReference>
<dbReference type="InterPro" id="IPR006141">
    <property type="entry name" value="Intein_N"/>
</dbReference>
<reference evidence="3 4" key="1">
    <citation type="submission" date="2018-12" db="EMBL/GenBank/DDBJ databases">
        <title>Complete Genome Sequence of the Corallopyronin A producing Myxobacterium Corallococcus coralloides B035.</title>
        <authorList>
            <person name="Bouhired S.M."/>
            <person name="Rupp O."/>
            <person name="Blom J."/>
            <person name="Schaeberle T.F."/>
            <person name="Kehraus S."/>
            <person name="Schiefer A."/>
            <person name="Pfarr K."/>
            <person name="Goesmann A."/>
            <person name="Hoerauf A."/>
            <person name="Koenig G.M."/>
        </authorList>
    </citation>
    <scope>NUCLEOTIDE SEQUENCE [LARGE SCALE GENOMIC DNA]</scope>
    <source>
        <strain evidence="3 4">B035</strain>
    </source>
</reference>
<dbReference type="SMART" id="SM00306">
    <property type="entry name" value="HintN"/>
    <property type="match status" value="1"/>
</dbReference>
<feature type="signal peptide" evidence="1">
    <location>
        <begin position="1"/>
        <end position="24"/>
    </location>
</feature>
<evidence type="ECO:0000256" key="1">
    <source>
        <dbReference type="SAM" id="SignalP"/>
    </source>
</evidence>
<proteinExistence type="predicted"/>
<dbReference type="InterPro" id="IPR003587">
    <property type="entry name" value="Hint_dom_N"/>
</dbReference>
<evidence type="ECO:0000259" key="2">
    <source>
        <dbReference type="SMART" id="SM00306"/>
    </source>
</evidence>
<feature type="domain" description="Hint" evidence="2">
    <location>
        <begin position="454"/>
        <end position="547"/>
    </location>
</feature>
<dbReference type="GO" id="GO:0016539">
    <property type="term" value="P:intein-mediated protein splicing"/>
    <property type="evidence" value="ECO:0007669"/>
    <property type="project" value="InterPro"/>
</dbReference>
<dbReference type="Proteomes" id="UP000288758">
    <property type="component" value="Chromosome"/>
</dbReference>